<keyword evidence="2" id="KW-1185">Reference proteome</keyword>
<gene>
    <name evidence="1" type="ORF">V6N12_058968</name>
</gene>
<name>A0ABR2ETS7_9ROSI</name>
<sequence>MASQPSGGRGSAPTQVNLSQKIAEIQRSPQVYERIPGLGVWCLTDRMIVPCMEAPWGLGESGNEVGLMTWLAAQKIQPS</sequence>
<dbReference type="EMBL" id="JBBPBM010000010">
    <property type="protein sequence ID" value="KAK8565405.1"/>
    <property type="molecule type" value="Genomic_DNA"/>
</dbReference>
<evidence type="ECO:0000313" key="2">
    <source>
        <dbReference type="Proteomes" id="UP001472677"/>
    </source>
</evidence>
<evidence type="ECO:0000313" key="1">
    <source>
        <dbReference type="EMBL" id="KAK8565405.1"/>
    </source>
</evidence>
<proteinExistence type="predicted"/>
<accession>A0ABR2ETS7</accession>
<reference evidence="1 2" key="1">
    <citation type="journal article" date="2024" name="G3 (Bethesda)">
        <title>Genome assembly of Hibiscus sabdariffa L. provides insights into metabolisms of medicinal natural products.</title>
        <authorList>
            <person name="Kim T."/>
        </authorList>
    </citation>
    <scope>NUCLEOTIDE SEQUENCE [LARGE SCALE GENOMIC DNA]</scope>
    <source>
        <strain evidence="1">TK-2024</strain>
        <tissue evidence="1">Old leaves</tissue>
    </source>
</reference>
<protein>
    <submittedName>
        <fullName evidence="1">Uncharacterized protein</fullName>
    </submittedName>
</protein>
<dbReference type="Proteomes" id="UP001472677">
    <property type="component" value="Unassembled WGS sequence"/>
</dbReference>
<comment type="caution">
    <text evidence="1">The sequence shown here is derived from an EMBL/GenBank/DDBJ whole genome shotgun (WGS) entry which is preliminary data.</text>
</comment>
<organism evidence="1 2">
    <name type="scientific">Hibiscus sabdariffa</name>
    <name type="common">roselle</name>
    <dbReference type="NCBI Taxonomy" id="183260"/>
    <lineage>
        <taxon>Eukaryota</taxon>
        <taxon>Viridiplantae</taxon>
        <taxon>Streptophyta</taxon>
        <taxon>Embryophyta</taxon>
        <taxon>Tracheophyta</taxon>
        <taxon>Spermatophyta</taxon>
        <taxon>Magnoliopsida</taxon>
        <taxon>eudicotyledons</taxon>
        <taxon>Gunneridae</taxon>
        <taxon>Pentapetalae</taxon>
        <taxon>rosids</taxon>
        <taxon>malvids</taxon>
        <taxon>Malvales</taxon>
        <taxon>Malvaceae</taxon>
        <taxon>Malvoideae</taxon>
        <taxon>Hibiscus</taxon>
    </lineage>
</organism>